<keyword evidence="6" id="KW-0472">Membrane</keyword>
<dbReference type="Proteomes" id="UP001558652">
    <property type="component" value="Unassembled WGS sequence"/>
</dbReference>
<evidence type="ECO:0000256" key="2">
    <source>
        <dbReference type="ARBA" id="ARBA00022737"/>
    </source>
</evidence>
<organism evidence="8 9">
    <name type="scientific">Ranatra chinensis</name>
    <dbReference type="NCBI Taxonomy" id="642074"/>
    <lineage>
        <taxon>Eukaryota</taxon>
        <taxon>Metazoa</taxon>
        <taxon>Ecdysozoa</taxon>
        <taxon>Arthropoda</taxon>
        <taxon>Hexapoda</taxon>
        <taxon>Insecta</taxon>
        <taxon>Pterygota</taxon>
        <taxon>Neoptera</taxon>
        <taxon>Paraneoptera</taxon>
        <taxon>Hemiptera</taxon>
        <taxon>Heteroptera</taxon>
        <taxon>Panheteroptera</taxon>
        <taxon>Nepomorpha</taxon>
        <taxon>Nepidae</taxon>
        <taxon>Ranatrinae</taxon>
        <taxon>Ranatra</taxon>
    </lineage>
</organism>
<evidence type="ECO:0000256" key="1">
    <source>
        <dbReference type="ARBA" id="ARBA00022723"/>
    </source>
</evidence>
<dbReference type="Gene3D" id="3.30.160.60">
    <property type="entry name" value="Classic Zinc Finger"/>
    <property type="match status" value="1"/>
</dbReference>
<evidence type="ECO:0000256" key="6">
    <source>
        <dbReference type="SAM" id="Phobius"/>
    </source>
</evidence>
<evidence type="ECO:0000256" key="5">
    <source>
        <dbReference type="PROSITE-ProRule" id="PRU00042"/>
    </source>
</evidence>
<keyword evidence="9" id="KW-1185">Reference proteome</keyword>
<keyword evidence="6" id="KW-1133">Transmembrane helix</keyword>
<dbReference type="EMBL" id="JBFDAA010000009">
    <property type="protein sequence ID" value="KAL1129432.1"/>
    <property type="molecule type" value="Genomic_DNA"/>
</dbReference>
<dbReference type="FunFam" id="3.30.160.60:FF:000100">
    <property type="entry name" value="Zinc finger 45-like"/>
    <property type="match status" value="1"/>
</dbReference>
<keyword evidence="3 5" id="KW-0863">Zinc-finger</keyword>
<dbReference type="SUPFAM" id="SSF57667">
    <property type="entry name" value="beta-beta-alpha zinc fingers"/>
    <property type="match status" value="1"/>
</dbReference>
<dbReference type="InterPro" id="IPR013087">
    <property type="entry name" value="Znf_C2H2_type"/>
</dbReference>
<feature type="domain" description="C2H2-type" evidence="7">
    <location>
        <begin position="42"/>
        <end position="69"/>
    </location>
</feature>
<name>A0ABD0YQA3_9HEMI</name>
<sequence length="275" mass="31509">MAVCCQKPAGGVALPSWLWSGRRVVPAGLAWSSGPPWPEKRFICPQCGRRYRWKQTLSRHLRLECGKEPTFQCPHCPHKAKRKKVDSRKCSAIFVRPIGNLFLMSSTVSLIGIFVNKEVTSRLTRRSPYLKSTEWMEFLMNARLAMCCEILIRSIPNFLEKGRLRPQILGVGWQIEGNFCSSGPLEGETSRLLFHHLTYRGMGEYDNTRDLGLLSRRVVERPDLPAVRVPALRETPDRSPDPEWRNAESRIMTWLSDMLDDKVLNRLSDLFQGTP</sequence>
<reference evidence="8 9" key="1">
    <citation type="submission" date="2024-07" db="EMBL/GenBank/DDBJ databases">
        <title>Chromosome-level genome assembly of the water stick insect Ranatra chinensis (Heteroptera: Nepidae).</title>
        <authorList>
            <person name="Liu X."/>
        </authorList>
    </citation>
    <scope>NUCLEOTIDE SEQUENCE [LARGE SCALE GENOMIC DNA]</scope>
    <source>
        <strain evidence="8">Cailab_2021Rc</strain>
        <tissue evidence="8">Muscle</tissue>
    </source>
</reference>
<dbReference type="AlphaFoldDB" id="A0ABD0YQA3"/>
<dbReference type="PROSITE" id="PS50157">
    <property type="entry name" value="ZINC_FINGER_C2H2_2"/>
    <property type="match status" value="1"/>
</dbReference>
<evidence type="ECO:0000313" key="9">
    <source>
        <dbReference type="Proteomes" id="UP001558652"/>
    </source>
</evidence>
<evidence type="ECO:0000313" key="8">
    <source>
        <dbReference type="EMBL" id="KAL1129432.1"/>
    </source>
</evidence>
<accession>A0ABD0YQA3</accession>
<keyword evidence="6" id="KW-0812">Transmembrane</keyword>
<keyword evidence="4" id="KW-0862">Zinc</keyword>
<keyword evidence="2" id="KW-0677">Repeat</keyword>
<evidence type="ECO:0000256" key="4">
    <source>
        <dbReference type="ARBA" id="ARBA00022833"/>
    </source>
</evidence>
<comment type="caution">
    <text evidence="8">The sequence shown here is derived from an EMBL/GenBank/DDBJ whole genome shotgun (WGS) entry which is preliminary data.</text>
</comment>
<feature type="transmembrane region" description="Helical" evidence="6">
    <location>
        <begin position="93"/>
        <end position="115"/>
    </location>
</feature>
<evidence type="ECO:0000259" key="7">
    <source>
        <dbReference type="PROSITE" id="PS50157"/>
    </source>
</evidence>
<evidence type="ECO:0000256" key="3">
    <source>
        <dbReference type="ARBA" id="ARBA00022771"/>
    </source>
</evidence>
<keyword evidence="1" id="KW-0479">Metal-binding</keyword>
<gene>
    <name evidence="8" type="ORF">AAG570_013958</name>
</gene>
<proteinExistence type="predicted"/>
<dbReference type="InterPro" id="IPR036236">
    <property type="entry name" value="Znf_C2H2_sf"/>
</dbReference>
<protein>
    <recommendedName>
        <fullName evidence="7">C2H2-type domain-containing protein</fullName>
    </recommendedName>
</protein>
<dbReference type="GO" id="GO:0008270">
    <property type="term" value="F:zinc ion binding"/>
    <property type="evidence" value="ECO:0007669"/>
    <property type="project" value="UniProtKB-KW"/>
</dbReference>